<keyword evidence="3" id="KW-1185">Reference proteome</keyword>
<dbReference type="EMBL" id="JANBUY010000113">
    <property type="protein sequence ID" value="KAJ2863690.1"/>
    <property type="molecule type" value="Genomic_DNA"/>
</dbReference>
<accession>A0A9W8INV0</accession>
<sequence length="358" mass="38978">MQPSSMLVALLLGILLHLSAVVNGAALLCNGHEELCPRPYNDVTYISTHASFAVTSKSTPAKMGTQYFGIQQQLNDGIRGLHLNITQGATASDVSLCYPDCNAYNGGSLKDTLTIVKNWLDTNQRDVVTIFLESAQLRANPAAVLKAFADSGADKYVLVGKPAAAWPSLQSMIGNHTTLVVFSDDAGLVAANPKGYFIPHPNTVLRLDGPFTYGAEWTCGPWNRRYESILVIPHYIVQTTTYNGATYNNMPYPFNLGTTNGYQFEFHAITCRGGQSIWINFMEVDYYSEGDVKTPTLKLNALPYPNDNVANFYPQFFDATVEIVGVSASPPTLLASVSRLAILAACLSLTLVFDALRI</sequence>
<dbReference type="Pfam" id="PF26146">
    <property type="entry name" value="PI-PLC_X"/>
    <property type="match status" value="1"/>
</dbReference>
<evidence type="ECO:0000313" key="2">
    <source>
        <dbReference type="EMBL" id="KAJ2863690.1"/>
    </source>
</evidence>
<feature type="chain" id="PRO_5040908081" description="PLC-like phosphodiesterase" evidence="1">
    <location>
        <begin position="25"/>
        <end position="358"/>
    </location>
</feature>
<dbReference type="PANTHER" id="PTHR13593:SF140">
    <property type="entry name" value="PLC-LIKE PHOSPHODIESTERASE"/>
    <property type="match status" value="1"/>
</dbReference>
<organism evidence="2 3">
    <name type="scientific">Coemansia aciculifera</name>
    <dbReference type="NCBI Taxonomy" id="417176"/>
    <lineage>
        <taxon>Eukaryota</taxon>
        <taxon>Fungi</taxon>
        <taxon>Fungi incertae sedis</taxon>
        <taxon>Zoopagomycota</taxon>
        <taxon>Kickxellomycotina</taxon>
        <taxon>Kickxellomycetes</taxon>
        <taxon>Kickxellales</taxon>
        <taxon>Kickxellaceae</taxon>
        <taxon>Coemansia</taxon>
    </lineage>
</organism>
<dbReference type="GO" id="GO:0008081">
    <property type="term" value="F:phosphoric diester hydrolase activity"/>
    <property type="evidence" value="ECO:0007669"/>
    <property type="project" value="InterPro"/>
</dbReference>
<evidence type="ECO:0000256" key="1">
    <source>
        <dbReference type="SAM" id="SignalP"/>
    </source>
</evidence>
<feature type="signal peptide" evidence="1">
    <location>
        <begin position="1"/>
        <end position="24"/>
    </location>
</feature>
<dbReference type="AlphaFoldDB" id="A0A9W8INV0"/>
<dbReference type="GO" id="GO:0006629">
    <property type="term" value="P:lipid metabolic process"/>
    <property type="evidence" value="ECO:0007669"/>
    <property type="project" value="InterPro"/>
</dbReference>
<keyword evidence="1" id="KW-0732">Signal</keyword>
<dbReference type="Proteomes" id="UP001140074">
    <property type="component" value="Unassembled WGS sequence"/>
</dbReference>
<evidence type="ECO:0000313" key="3">
    <source>
        <dbReference type="Proteomes" id="UP001140074"/>
    </source>
</evidence>
<dbReference type="PANTHER" id="PTHR13593">
    <property type="match status" value="1"/>
</dbReference>
<name>A0A9W8INV0_9FUNG</name>
<reference evidence="2" key="1">
    <citation type="submission" date="2022-07" db="EMBL/GenBank/DDBJ databases">
        <title>Phylogenomic reconstructions and comparative analyses of Kickxellomycotina fungi.</title>
        <authorList>
            <person name="Reynolds N.K."/>
            <person name="Stajich J.E."/>
            <person name="Barry K."/>
            <person name="Grigoriev I.V."/>
            <person name="Crous P."/>
            <person name="Smith M.E."/>
        </authorList>
    </citation>
    <scope>NUCLEOTIDE SEQUENCE</scope>
    <source>
        <strain evidence="2">RSA 476</strain>
    </source>
</reference>
<dbReference type="Gene3D" id="3.20.20.190">
    <property type="entry name" value="Phosphatidylinositol (PI) phosphodiesterase"/>
    <property type="match status" value="1"/>
</dbReference>
<protein>
    <recommendedName>
        <fullName evidence="4">PLC-like phosphodiesterase</fullName>
    </recommendedName>
</protein>
<dbReference type="InterPro" id="IPR017946">
    <property type="entry name" value="PLC-like_Pdiesterase_TIM-brl"/>
</dbReference>
<comment type="caution">
    <text evidence="2">The sequence shown here is derived from an EMBL/GenBank/DDBJ whole genome shotgun (WGS) entry which is preliminary data.</text>
</comment>
<gene>
    <name evidence="2" type="ORF">GGH94_003417</name>
</gene>
<evidence type="ECO:0008006" key="4">
    <source>
        <dbReference type="Google" id="ProtNLM"/>
    </source>
</evidence>
<dbReference type="SUPFAM" id="SSF51695">
    <property type="entry name" value="PLC-like phosphodiesterases"/>
    <property type="match status" value="1"/>
</dbReference>
<proteinExistence type="predicted"/>
<dbReference type="InterPro" id="IPR051057">
    <property type="entry name" value="PI-PLC_domain"/>
</dbReference>